<keyword evidence="5 12" id="KW-1133">Transmembrane helix</keyword>
<dbReference type="EMBL" id="KV454432">
    <property type="protein sequence ID" value="ODQ79655.1"/>
    <property type="molecule type" value="Genomic_DNA"/>
</dbReference>
<evidence type="ECO:0000256" key="12">
    <source>
        <dbReference type="HAMAP-Rule" id="MF_03208"/>
    </source>
</evidence>
<evidence type="ECO:0000256" key="10">
    <source>
        <dbReference type="ARBA" id="ARBA00023264"/>
    </source>
</evidence>
<dbReference type="GO" id="GO:0004609">
    <property type="term" value="F:phosphatidylserine decarboxylase activity"/>
    <property type="evidence" value="ECO:0007669"/>
    <property type="project" value="UniProtKB-UniRule"/>
</dbReference>
<feature type="active site" description="Charge relay system; for autoendoproteolytic cleavage activity" evidence="12">
    <location>
        <position position="436"/>
    </location>
</feature>
<keyword evidence="4 12" id="KW-0210">Decarboxylase</keyword>
<feature type="compositionally biased region" description="Low complexity" evidence="13">
    <location>
        <begin position="530"/>
        <end position="561"/>
    </location>
</feature>
<evidence type="ECO:0000256" key="13">
    <source>
        <dbReference type="SAM" id="MobiDB-lite"/>
    </source>
</evidence>
<dbReference type="AlphaFoldDB" id="A0A1E3QPN9"/>
<dbReference type="HAMAP" id="MF_03208">
    <property type="entry name" value="PS_decarb_PSD_B_type1_euk"/>
    <property type="match status" value="1"/>
</dbReference>
<feature type="site" description="Cleavage (non-hydrolytic); by autocatalysis" evidence="12">
    <location>
        <begin position="608"/>
        <end position="609"/>
    </location>
</feature>
<dbReference type="OrthoDB" id="4330at2759"/>
<dbReference type="NCBIfam" id="TIGR00163">
    <property type="entry name" value="PS_decarb"/>
    <property type="match status" value="1"/>
</dbReference>
<dbReference type="UniPathway" id="UPA00558">
    <property type="reaction ID" value="UER00616"/>
</dbReference>
<evidence type="ECO:0000256" key="2">
    <source>
        <dbReference type="ARBA" id="ARBA00022516"/>
    </source>
</evidence>
<dbReference type="GO" id="GO:0006646">
    <property type="term" value="P:phosphatidylethanolamine biosynthetic process"/>
    <property type="evidence" value="ECO:0007669"/>
    <property type="project" value="UniProtKB-UniRule"/>
</dbReference>
<evidence type="ECO:0000313" key="15">
    <source>
        <dbReference type="Proteomes" id="UP000094336"/>
    </source>
</evidence>
<comment type="subcellular location">
    <molecule>Phosphatidylserine decarboxylase 1 alpha chain</molecule>
    <subcellularLocation>
        <location evidence="12">Mitochondrion inner membrane</location>
        <topology evidence="12">Peripheral membrane protein</topology>
        <orientation evidence="12">Intermembrane side</orientation>
    </subcellularLocation>
    <text evidence="12">Anchored to the mitochondrial inner membrane through its interaction with the integral membrane beta chain.</text>
</comment>
<comment type="PTM">
    <text evidence="12">Is synthesized initially as an inactive proenzyme. Formation of the active enzyme involves a self-maturation process in which the active site pyruvoyl group is generated from an internal serine residue via an autocatalytic post-translational modification. Two non-identical subunits are generated from the proenzyme in this reaction, and the pyruvate is formed at the N-terminus of the alpha chain, which is derived from the carboxyl end of the proenzyme. The autoendoproteolytic cleavage occurs by a canonical serine protease mechanism, in which the side chain hydroxyl group of the serine supplies its oxygen atom to form the C-terminus of the beta chain, while the remainder of the serine residue undergoes an oxidative deamination to produce ammonia and the pyruvoyl prosthetic group on the alpha chain. During this reaction, the Ser that is part of the protease active site of the proenzyme becomes the pyruvoyl prosthetic group, which constitutes an essential element of the active site of the mature decarboxylase.</text>
</comment>
<keyword evidence="7 12" id="KW-0472">Membrane</keyword>
<feature type="active site" description="Charge relay system; for autoendoproteolytic cleavage activity" evidence="12">
    <location>
        <position position="609"/>
    </location>
</feature>
<evidence type="ECO:0000256" key="3">
    <source>
        <dbReference type="ARBA" id="ARBA00022692"/>
    </source>
</evidence>
<feature type="compositionally biased region" description="Polar residues" evidence="13">
    <location>
        <begin position="19"/>
        <end position="28"/>
    </location>
</feature>
<comment type="similarity">
    <text evidence="12">Belongs to the phosphatidylserine decarboxylase family. PSD-B subfamily. Eukaryotic type I sub-subfamily.</text>
</comment>
<keyword evidence="6 12" id="KW-0443">Lipid metabolism</keyword>
<evidence type="ECO:0000256" key="1">
    <source>
        <dbReference type="ARBA" id="ARBA00005189"/>
    </source>
</evidence>
<keyword evidence="3 12" id="KW-0812">Transmembrane</keyword>
<comment type="function">
    <text evidence="12">Catalyzes the formation of phosphatidylethanolamine (PtdEtn) from phosphatidylserine (PtdSer). Plays a central role in phospholipid metabolism and in the interorganelle trafficking of phosphatidylserine.</text>
</comment>
<evidence type="ECO:0000256" key="6">
    <source>
        <dbReference type="ARBA" id="ARBA00023098"/>
    </source>
</evidence>
<sequence length="640" mass="71615">MARPAPVLRNVARAGKNLGYTQKRSMSTGVDGPLKDPVIEESESSDVSPAASPRIQPASQRWLSYYYSFPRIPRPKRSVLYYSTWSGGASSKFKTLKTRISTLSKSKRKMYVPFSLSARNLNRKFRGRFFFSTSAHNENSDKVPRSRRQLIKWWTLSSLSIILTSAGVVASRNRDTTTDENQNASSSISPQSWKFYAYSTLPLKGISRLWGLVNSLTLPVWLRAPSYKFYSYCFGVNLNEMEDTNLREFKNLGEFFYRRLKPGVRTIGDSDLVSPADGKVLKFGIINNGEIEQVKGMTYSVDALLGTNDSVRAKLAAPSHAIDFNHPQETEVFARHKDFAELNGILYTLDDLIGGGNNDDANINHHHRFKYEDKGDKTALGDVDSLNQRRKESTVARDLVDEAEPTHKSLKKSGNKDTEMFFAVIYLAPGDYHRYHSPANWVTTLRRHFIGELFSVAPYFQKTLNGLFVLNERVALLGYWKYGFFSMIPVGATNVGSIIVNFDKDLKTNDIYEHEVYSKSELVLSKGDDSYPSTTSSTASSSTSLSSMNTTTDSEVSESTSLLGKSARQRRKRLSKNTVYEATYTQASELLGGVPLVKGQEVGGFKLGSTVVLVFEAPKSFKFNITNGQKIKMGESIGEI</sequence>
<comment type="pathway">
    <text evidence="12">Phospholipid metabolism; phosphatidylethanolamine biosynthesis; phosphatidylethanolamine from CDP-diacylglycerol: step 2/2.</text>
</comment>
<reference evidence="15" key="1">
    <citation type="submission" date="2016-05" db="EMBL/GenBank/DDBJ databases">
        <title>Comparative genomics of biotechnologically important yeasts.</title>
        <authorList>
            <consortium name="DOE Joint Genome Institute"/>
            <person name="Riley R."/>
            <person name="Haridas S."/>
            <person name="Wolfe K.H."/>
            <person name="Lopes M.R."/>
            <person name="Hittinger C.T."/>
            <person name="Goker M."/>
            <person name="Salamov A."/>
            <person name="Wisecaver J."/>
            <person name="Long T.M."/>
            <person name="Aerts A.L."/>
            <person name="Barry K."/>
            <person name="Choi C."/>
            <person name="Clum A."/>
            <person name="Coughlan A.Y."/>
            <person name="Deshpande S."/>
            <person name="Douglass A.P."/>
            <person name="Hanson S.J."/>
            <person name="Klenk H.-P."/>
            <person name="Labutti K."/>
            <person name="Lapidus A."/>
            <person name="Lindquist E."/>
            <person name="Lipzen A."/>
            <person name="Meier-Kolthoff J.P."/>
            <person name="Ohm R.A."/>
            <person name="Otillar R.P."/>
            <person name="Pangilinan J."/>
            <person name="Peng Y."/>
            <person name="Rokas A."/>
            <person name="Rosa C.A."/>
            <person name="Scheuner C."/>
            <person name="Sibirny A.A."/>
            <person name="Slot J.C."/>
            <person name="Stielow J.B."/>
            <person name="Sun H."/>
            <person name="Kurtzman C.P."/>
            <person name="Blackwell M."/>
            <person name="Grigoriev I.V."/>
            <person name="Jeffries T.W."/>
        </authorList>
    </citation>
    <scope>NUCLEOTIDE SEQUENCE [LARGE SCALE GENOMIC DNA]</scope>
    <source>
        <strain evidence="15">NRRL Y-12698</strain>
    </source>
</reference>
<dbReference type="Proteomes" id="UP000094336">
    <property type="component" value="Unassembled WGS sequence"/>
</dbReference>
<name>A0A1E3QPN9_9ASCO</name>
<keyword evidence="12" id="KW-0999">Mitochondrion inner membrane</keyword>
<feature type="chain" id="PRO_5023383964" description="Phosphatidylserine decarboxylase 1 alpha chain" evidence="12">
    <location>
        <begin position="609"/>
        <end position="640"/>
    </location>
</feature>
<comment type="catalytic activity">
    <reaction evidence="12">
        <text>a 1,2-diacyl-sn-glycero-3-phospho-L-serine + H(+) = a 1,2-diacyl-sn-glycero-3-phosphoethanolamine + CO2</text>
        <dbReference type="Rhea" id="RHEA:20828"/>
        <dbReference type="ChEBI" id="CHEBI:15378"/>
        <dbReference type="ChEBI" id="CHEBI:16526"/>
        <dbReference type="ChEBI" id="CHEBI:57262"/>
        <dbReference type="ChEBI" id="CHEBI:64612"/>
        <dbReference type="EC" id="4.1.1.65"/>
    </reaction>
</comment>
<dbReference type="STRING" id="984486.A0A1E3QPN9"/>
<comment type="subcellular location">
    <molecule>Phosphatidylserine decarboxylase 1 beta chain</molecule>
    <subcellularLocation>
        <location evidence="12">Mitochondrion inner membrane</location>
        <topology evidence="12">Single-pass membrane protein</topology>
        <orientation evidence="12">Intermembrane side</orientation>
    </subcellularLocation>
</comment>
<feature type="topological domain" description="Mitochondrial intermembrane" evidence="12">
    <location>
        <begin position="173"/>
        <end position="640"/>
    </location>
</feature>
<dbReference type="InterPro" id="IPR003817">
    <property type="entry name" value="PS_Dcarbxylase"/>
</dbReference>
<evidence type="ECO:0000256" key="11">
    <source>
        <dbReference type="ARBA" id="ARBA00023317"/>
    </source>
</evidence>
<feature type="region of interest" description="Disordered" evidence="13">
    <location>
        <begin position="527"/>
        <end position="570"/>
    </location>
</feature>
<dbReference type="EC" id="4.1.1.65" evidence="12"/>
<comment type="subunit">
    <text evidence="12">Heterodimer of a large membrane-associated beta subunit and a small pyruvoyl-containing alpha subunit.</text>
</comment>
<keyword evidence="15" id="KW-1185">Reference proteome</keyword>
<dbReference type="InterPro" id="IPR033661">
    <property type="entry name" value="PSD_type1_euk"/>
</dbReference>
<feature type="active site" description="Charge relay system; for autoendoproteolytic cleavage activity" evidence="12">
    <location>
        <position position="277"/>
    </location>
</feature>
<keyword evidence="12" id="KW-0496">Mitochondrion</keyword>
<organism evidence="14 15">
    <name type="scientific">Babjeviella inositovora NRRL Y-12698</name>
    <dbReference type="NCBI Taxonomy" id="984486"/>
    <lineage>
        <taxon>Eukaryota</taxon>
        <taxon>Fungi</taxon>
        <taxon>Dikarya</taxon>
        <taxon>Ascomycota</taxon>
        <taxon>Saccharomycotina</taxon>
        <taxon>Pichiomycetes</taxon>
        <taxon>Serinales incertae sedis</taxon>
        <taxon>Babjeviella</taxon>
    </lineage>
</organism>
<gene>
    <name evidence="12" type="primary">PSD1</name>
    <name evidence="14" type="ORF">BABINDRAFT_8554</name>
</gene>
<keyword evidence="8 12" id="KW-0594">Phospholipid biosynthesis</keyword>
<dbReference type="PANTHER" id="PTHR10067">
    <property type="entry name" value="PHOSPHATIDYLSERINE DECARBOXYLASE"/>
    <property type="match status" value="1"/>
</dbReference>
<dbReference type="GO" id="GO:0016540">
    <property type="term" value="P:protein autoprocessing"/>
    <property type="evidence" value="ECO:0007669"/>
    <property type="project" value="UniProtKB-UniRule"/>
</dbReference>
<dbReference type="Pfam" id="PF02666">
    <property type="entry name" value="PS_Dcarbxylase"/>
    <property type="match status" value="2"/>
</dbReference>
<evidence type="ECO:0000256" key="8">
    <source>
        <dbReference type="ARBA" id="ARBA00023209"/>
    </source>
</evidence>
<dbReference type="PANTHER" id="PTHR10067:SF6">
    <property type="entry name" value="PHOSPHATIDYLSERINE DECARBOXYLASE PROENZYME, MITOCHONDRIAL"/>
    <property type="match status" value="1"/>
</dbReference>
<keyword evidence="10 12" id="KW-1208">Phospholipid metabolism</keyword>
<protein>
    <recommendedName>
        <fullName evidence="12">Phosphatidylserine decarboxylase proenzyme 1, mitochondrial</fullName>
        <ecNumber evidence="12">4.1.1.65</ecNumber>
    </recommendedName>
    <component>
        <recommendedName>
            <fullName evidence="12">Phosphatidylserine decarboxylase 1 beta chain</fullName>
        </recommendedName>
    </component>
    <component>
        <recommendedName>
            <fullName evidence="12">Phosphatidylserine decarboxylase 1 alpha chain</fullName>
        </recommendedName>
    </component>
</protein>
<feature type="region of interest" description="Disordered" evidence="13">
    <location>
        <begin position="1"/>
        <end position="53"/>
    </location>
</feature>
<keyword evidence="2 12" id="KW-0444">Lipid biosynthesis</keyword>
<evidence type="ECO:0000256" key="5">
    <source>
        <dbReference type="ARBA" id="ARBA00022989"/>
    </source>
</evidence>
<accession>A0A1E3QPN9</accession>
<proteinExistence type="inferred from homology"/>
<dbReference type="InterPro" id="IPR033177">
    <property type="entry name" value="PSD-B"/>
</dbReference>
<keyword evidence="9 12" id="KW-0456">Lyase</keyword>
<comment type="cofactor">
    <cofactor evidence="12">
        <name>pyruvate</name>
        <dbReference type="ChEBI" id="CHEBI:15361"/>
    </cofactor>
    <text evidence="12">Binds 1 pyruvoyl group covalently per subunit.</text>
</comment>
<keyword evidence="12" id="KW-0865">Zymogen</keyword>
<comment type="pathway">
    <text evidence="1">Lipid metabolism.</text>
</comment>
<keyword evidence="11 12" id="KW-0670">Pyruvate</keyword>
<evidence type="ECO:0000256" key="9">
    <source>
        <dbReference type="ARBA" id="ARBA00023239"/>
    </source>
</evidence>
<evidence type="ECO:0000256" key="4">
    <source>
        <dbReference type="ARBA" id="ARBA00022793"/>
    </source>
</evidence>
<feature type="chain" id="PRO_5023383965" description="Phosphatidylserine decarboxylase 1 beta chain" evidence="12">
    <location>
        <begin position="1"/>
        <end position="608"/>
    </location>
</feature>
<feature type="active site" description="Schiff-base intermediate with substrate; via pyruvic acid; for decarboxylase activity" evidence="12">
    <location>
        <position position="609"/>
    </location>
</feature>
<dbReference type="GeneID" id="30150677"/>
<evidence type="ECO:0000313" key="14">
    <source>
        <dbReference type="EMBL" id="ODQ79655.1"/>
    </source>
</evidence>
<evidence type="ECO:0000256" key="7">
    <source>
        <dbReference type="ARBA" id="ARBA00023136"/>
    </source>
</evidence>
<feature type="topological domain" description="Mitochondrial matrix" evidence="12">
    <location>
        <begin position="1"/>
        <end position="153"/>
    </location>
</feature>
<dbReference type="GO" id="GO:0005743">
    <property type="term" value="C:mitochondrial inner membrane"/>
    <property type="evidence" value="ECO:0007669"/>
    <property type="project" value="UniProtKB-SubCell"/>
</dbReference>
<feature type="modified residue" description="Pyruvic acid (Ser); by autocatalysis" evidence="12">
    <location>
        <position position="609"/>
    </location>
</feature>
<dbReference type="RefSeq" id="XP_018984983.1">
    <property type="nucleotide sequence ID" value="XM_019132824.1"/>
</dbReference>